<keyword evidence="2" id="KW-1185">Reference proteome</keyword>
<protein>
    <submittedName>
        <fullName evidence="1">Uncharacterized protein</fullName>
    </submittedName>
</protein>
<evidence type="ECO:0000313" key="1">
    <source>
        <dbReference type="EMBL" id="KAL2720302.1"/>
    </source>
</evidence>
<name>A0ABD2AI47_VESSQ</name>
<sequence length="65" mass="7680">MYPGINFNDLPYRERRERERFKSPYCYCYYYGSDGKFNPCLNGPRKQFARDAGYIALQFESVGCG</sequence>
<dbReference type="EMBL" id="JAUDFV010000147">
    <property type="protein sequence ID" value="KAL2720302.1"/>
    <property type="molecule type" value="Genomic_DNA"/>
</dbReference>
<dbReference type="AlphaFoldDB" id="A0ABD2AI47"/>
<gene>
    <name evidence="1" type="ORF">V1478_010568</name>
</gene>
<evidence type="ECO:0000313" key="2">
    <source>
        <dbReference type="Proteomes" id="UP001607302"/>
    </source>
</evidence>
<accession>A0ABD2AI47</accession>
<dbReference type="Proteomes" id="UP001607302">
    <property type="component" value="Unassembled WGS sequence"/>
</dbReference>
<comment type="caution">
    <text evidence="1">The sequence shown here is derived from an EMBL/GenBank/DDBJ whole genome shotgun (WGS) entry which is preliminary data.</text>
</comment>
<proteinExistence type="predicted"/>
<organism evidence="1 2">
    <name type="scientific">Vespula squamosa</name>
    <name type="common">Southern yellow jacket</name>
    <name type="synonym">Wasp</name>
    <dbReference type="NCBI Taxonomy" id="30214"/>
    <lineage>
        <taxon>Eukaryota</taxon>
        <taxon>Metazoa</taxon>
        <taxon>Ecdysozoa</taxon>
        <taxon>Arthropoda</taxon>
        <taxon>Hexapoda</taxon>
        <taxon>Insecta</taxon>
        <taxon>Pterygota</taxon>
        <taxon>Neoptera</taxon>
        <taxon>Endopterygota</taxon>
        <taxon>Hymenoptera</taxon>
        <taxon>Apocrita</taxon>
        <taxon>Aculeata</taxon>
        <taxon>Vespoidea</taxon>
        <taxon>Vespidae</taxon>
        <taxon>Vespinae</taxon>
        <taxon>Vespula</taxon>
    </lineage>
</organism>
<reference evidence="1 2" key="1">
    <citation type="journal article" date="2024" name="Ann. Entomol. Soc. Am.">
        <title>Genomic analyses of the southern and eastern yellowjacket wasps (Hymenoptera: Vespidae) reveal evolutionary signatures of social life.</title>
        <authorList>
            <person name="Catto M.A."/>
            <person name="Caine P.B."/>
            <person name="Orr S.E."/>
            <person name="Hunt B.G."/>
            <person name="Goodisman M.A.D."/>
        </authorList>
    </citation>
    <scope>NUCLEOTIDE SEQUENCE [LARGE SCALE GENOMIC DNA]</scope>
    <source>
        <strain evidence="1">233</strain>
        <tissue evidence="1">Head and thorax</tissue>
    </source>
</reference>